<evidence type="ECO:0000313" key="5">
    <source>
        <dbReference type="EMBL" id="MEA5259569.1"/>
    </source>
</evidence>
<evidence type="ECO:0000259" key="4">
    <source>
        <dbReference type="Pfam" id="PF13426"/>
    </source>
</evidence>
<dbReference type="Gene3D" id="3.30.450.20">
    <property type="entry name" value="PAS domain"/>
    <property type="match status" value="1"/>
</dbReference>
<dbReference type="PANTHER" id="PTHR47429:SF2">
    <property type="entry name" value="PROTEIN TWIN LOV 1"/>
    <property type="match status" value="1"/>
</dbReference>
<dbReference type="Pfam" id="PF13426">
    <property type="entry name" value="PAS_9"/>
    <property type="match status" value="1"/>
</dbReference>
<proteinExistence type="predicted"/>
<dbReference type="Proteomes" id="UP001304671">
    <property type="component" value="Unassembled WGS sequence"/>
</dbReference>
<accession>A0ABU5QS54</accession>
<feature type="domain" description="PAS" evidence="4">
    <location>
        <begin position="69"/>
        <end position="163"/>
    </location>
</feature>
<name>A0ABU5QS54_9BACT</name>
<keyword evidence="3" id="KW-0157">Chromophore</keyword>
<dbReference type="RefSeq" id="WP_323251313.1">
    <property type="nucleotide sequence ID" value="NZ_JAYFUL010000033.1"/>
</dbReference>
<keyword evidence="6" id="KW-1185">Reference proteome</keyword>
<sequence length="168" mass="19248">MTNLSTKVHCDTFKGVRVVSPLLYAFEFMSIAGNGTSDYDFLKEYAKNKAWDFDLNMVLDFIKLRENTVVITCPKEKIQWVNKGFTRMTGYGFNEAVGKSPNFLQGKETSLVTRQLIRESLNLRAPFSGKVINYRKDGDSYLCRVDILPVFNRDNVLSNFIALEHELV</sequence>
<dbReference type="EMBL" id="JAYFUL010000033">
    <property type="protein sequence ID" value="MEA5259569.1"/>
    <property type="molecule type" value="Genomic_DNA"/>
</dbReference>
<protein>
    <submittedName>
        <fullName evidence="5">PAS domain-containing protein</fullName>
    </submittedName>
</protein>
<evidence type="ECO:0000313" key="6">
    <source>
        <dbReference type="Proteomes" id="UP001304671"/>
    </source>
</evidence>
<gene>
    <name evidence="5" type="ORF">VB264_17355</name>
</gene>
<dbReference type="CDD" id="cd00130">
    <property type="entry name" value="PAS"/>
    <property type="match status" value="1"/>
</dbReference>
<evidence type="ECO:0000256" key="2">
    <source>
        <dbReference type="ARBA" id="ARBA00022643"/>
    </source>
</evidence>
<reference evidence="5 6" key="1">
    <citation type="submission" date="2023-12" db="EMBL/GenBank/DDBJ databases">
        <title>Novel species of the genus Arcicella isolated from rivers.</title>
        <authorList>
            <person name="Lu H."/>
        </authorList>
    </citation>
    <scope>NUCLEOTIDE SEQUENCE [LARGE SCALE GENOMIC DNA]</scope>
    <source>
        <strain evidence="5 6">LMG 21963</strain>
    </source>
</reference>
<dbReference type="InterPro" id="IPR035965">
    <property type="entry name" value="PAS-like_dom_sf"/>
</dbReference>
<dbReference type="SUPFAM" id="SSF55785">
    <property type="entry name" value="PYP-like sensor domain (PAS domain)"/>
    <property type="match status" value="1"/>
</dbReference>
<evidence type="ECO:0000256" key="3">
    <source>
        <dbReference type="ARBA" id="ARBA00022991"/>
    </source>
</evidence>
<organism evidence="5 6">
    <name type="scientific">Arcicella aquatica</name>
    <dbReference type="NCBI Taxonomy" id="217141"/>
    <lineage>
        <taxon>Bacteria</taxon>
        <taxon>Pseudomonadati</taxon>
        <taxon>Bacteroidota</taxon>
        <taxon>Cytophagia</taxon>
        <taxon>Cytophagales</taxon>
        <taxon>Flectobacillaceae</taxon>
        <taxon>Arcicella</taxon>
    </lineage>
</organism>
<keyword evidence="2" id="KW-0288">FMN</keyword>
<dbReference type="NCBIfam" id="TIGR00229">
    <property type="entry name" value="sensory_box"/>
    <property type="match status" value="1"/>
</dbReference>
<comment type="caution">
    <text evidence="5">The sequence shown here is derived from an EMBL/GenBank/DDBJ whole genome shotgun (WGS) entry which is preliminary data.</text>
</comment>
<dbReference type="InterPro" id="IPR000014">
    <property type="entry name" value="PAS"/>
</dbReference>
<evidence type="ECO:0000256" key="1">
    <source>
        <dbReference type="ARBA" id="ARBA00022630"/>
    </source>
</evidence>
<dbReference type="PANTHER" id="PTHR47429">
    <property type="entry name" value="PROTEIN TWIN LOV 1"/>
    <property type="match status" value="1"/>
</dbReference>
<keyword evidence="1" id="KW-0285">Flavoprotein</keyword>